<protein>
    <submittedName>
        <fullName evidence="2">Uncharacterized protein</fullName>
    </submittedName>
</protein>
<dbReference type="Proteomes" id="UP000199594">
    <property type="component" value="Unassembled WGS sequence"/>
</dbReference>
<feature type="region of interest" description="Disordered" evidence="1">
    <location>
        <begin position="1"/>
        <end position="29"/>
    </location>
</feature>
<evidence type="ECO:0000313" key="2">
    <source>
        <dbReference type="EMBL" id="SFT80520.1"/>
    </source>
</evidence>
<evidence type="ECO:0000256" key="1">
    <source>
        <dbReference type="SAM" id="MobiDB-lite"/>
    </source>
</evidence>
<reference evidence="2 3" key="1">
    <citation type="submission" date="2016-10" db="EMBL/GenBank/DDBJ databases">
        <authorList>
            <person name="de Groot N.N."/>
        </authorList>
    </citation>
    <scope>NUCLEOTIDE SEQUENCE [LARGE SCALE GENOMIC DNA]</scope>
    <source>
        <strain evidence="2 3">CGMCC 1.6493</strain>
    </source>
</reference>
<gene>
    <name evidence="2" type="ORF">SAMN04487956_12148</name>
</gene>
<name>A0A1I7B013_9GAMM</name>
<sequence>MTSCHNDTARPVIDDGPGGQWADQAAGGARPQRRLLRASLVRPSSRFLAFSRSLAPAMLS</sequence>
<feature type="compositionally biased region" description="Low complexity" evidence="1">
    <location>
        <begin position="20"/>
        <end position="29"/>
    </location>
</feature>
<proteinExistence type="predicted"/>
<dbReference type="AlphaFoldDB" id="A0A1I7B013"/>
<organism evidence="2 3">
    <name type="scientific">Halomonas saccharevitans</name>
    <dbReference type="NCBI Taxonomy" id="416872"/>
    <lineage>
        <taxon>Bacteria</taxon>
        <taxon>Pseudomonadati</taxon>
        <taxon>Pseudomonadota</taxon>
        <taxon>Gammaproteobacteria</taxon>
        <taxon>Oceanospirillales</taxon>
        <taxon>Halomonadaceae</taxon>
        <taxon>Halomonas</taxon>
    </lineage>
</organism>
<accession>A0A1I7B013</accession>
<evidence type="ECO:0000313" key="3">
    <source>
        <dbReference type="Proteomes" id="UP000199594"/>
    </source>
</evidence>
<dbReference type="EMBL" id="FPAQ01000021">
    <property type="protein sequence ID" value="SFT80520.1"/>
    <property type="molecule type" value="Genomic_DNA"/>
</dbReference>